<keyword evidence="6 9" id="KW-0479">Metal-binding</keyword>
<feature type="domain" description="Pterin-binding" evidence="10">
    <location>
        <begin position="24"/>
        <end position="276"/>
    </location>
</feature>
<name>A0ABW5KGF4_9SPHI</name>
<dbReference type="SUPFAM" id="SSF51717">
    <property type="entry name" value="Dihydropteroate synthetase-like"/>
    <property type="match status" value="1"/>
</dbReference>
<dbReference type="PROSITE" id="PS00792">
    <property type="entry name" value="DHPS_1"/>
    <property type="match status" value="1"/>
</dbReference>
<evidence type="ECO:0000313" key="12">
    <source>
        <dbReference type="Proteomes" id="UP001597545"/>
    </source>
</evidence>
<dbReference type="CDD" id="cd00739">
    <property type="entry name" value="DHPS"/>
    <property type="match status" value="1"/>
</dbReference>
<comment type="similarity">
    <text evidence="9">Belongs to the DHPS family.</text>
</comment>
<keyword evidence="5 9" id="KW-0808">Transferase</keyword>
<organism evidence="11 12">
    <name type="scientific">Sphingobacterium suaedae</name>
    <dbReference type="NCBI Taxonomy" id="1686402"/>
    <lineage>
        <taxon>Bacteria</taxon>
        <taxon>Pseudomonadati</taxon>
        <taxon>Bacteroidota</taxon>
        <taxon>Sphingobacteriia</taxon>
        <taxon>Sphingobacteriales</taxon>
        <taxon>Sphingobacteriaceae</taxon>
        <taxon>Sphingobacterium</taxon>
    </lineage>
</organism>
<dbReference type="RefSeq" id="WP_380903508.1">
    <property type="nucleotide sequence ID" value="NZ_JBHUEG010000001.1"/>
</dbReference>
<evidence type="ECO:0000313" key="11">
    <source>
        <dbReference type="EMBL" id="MFD2548087.1"/>
    </source>
</evidence>
<reference evidence="12" key="1">
    <citation type="journal article" date="2019" name="Int. J. Syst. Evol. Microbiol.">
        <title>The Global Catalogue of Microorganisms (GCM) 10K type strain sequencing project: providing services to taxonomists for standard genome sequencing and annotation.</title>
        <authorList>
            <consortium name="The Broad Institute Genomics Platform"/>
            <consortium name="The Broad Institute Genome Sequencing Center for Infectious Disease"/>
            <person name="Wu L."/>
            <person name="Ma J."/>
        </authorList>
    </citation>
    <scope>NUCLEOTIDE SEQUENCE [LARGE SCALE GENOMIC DNA]</scope>
    <source>
        <strain evidence="12">KCTC 42662</strain>
    </source>
</reference>
<dbReference type="Proteomes" id="UP001597545">
    <property type="component" value="Unassembled WGS sequence"/>
</dbReference>
<evidence type="ECO:0000256" key="4">
    <source>
        <dbReference type="ARBA" id="ARBA00012458"/>
    </source>
</evidence>
<evidence type="ECO:0000256" key="7">
    <source>
        <dbReference type="ARBA" id="ARBA00022842"/>
    </source>
</evidence>
<dbReference type="Pfam" id="PF00809">
    <property type="entry name" value="Pterin_bind"/>
    <property type="match status" value="1"/>
</dbReference>
<keyword evidence="8 9" id="KW-0289">Folate biosynthesis</keyword>
<comment type="caution">
    <text evidence="11">The sequence shown here is derived from an EMBL/GenBank/DDBJ whole genome shotgun (WGS) entry which is preliminary data.</text>
</comment>
<evidence type="ECO:0000256" key="6">
    <source>
        <dbReference type="ARBA" id="ARBA00022723"/>
    </source>
</evidence>
<comment type="function">
    <text evidence="9">Catalyzes the condensation of para-aminobenzoate (pABA) with 6-hydroxymethyl-7,8-dihydropterin diphosphate (DHPt-PP) to form 7,8-dihydropteroate (H2Pte), the immediate precursor of folate derivatives.</text>
</comment>
<dbReference type="InterPro" id="IPR006390">
    <property type="entry name" value="DHP_synth_dom"/>
</dbReference>
<dbReference type="PROSITE" id="PS50972">
    <property type="entry name" value="PTERIN_BINDING"/>
    <property type="match status" value="1"/>
</dbReference>
<proteinExistence type="inferred from homology"/>
<dbReference type="InterPro" id="IPR045031">
    <property type="entry name" value="DHP_synth-like"/>
</dbReference>
<comment type="pathway">
    <text evidence="3 9">Cofactor biosynthesis; tetrahydrofolate biosynthesis; 7,8-dihydrofolate from 2-amino-4-hydroxy-6-hydroxymethyl-7,8-dihydropteridine diphosphate and 4-aminobenzoate: step 1/2.</text>
</comment>
<dbReference type="InterPro" id="IPR000489">
    <property type="entry name" value="Pterin-binding_dom"/>
</dbReference>
<evidence type="ECO:0000256" key="5">
    <source>
        <dbReference type="ARBA" id="ARBA00022679"/>
    </source>
</evidence>
<accession>A0ABW5KGF4</accession>
<dbReference type="GO" id="GO:0004156">
    <property type="term" value="F:dihydropteroate synthase activity"/>
    <property type="evidence" value="ECO:0007669"/>
    <property type="project" value="UniProtKB-EC"/>
</dbReference>
<comment type="catalytic activity">
    <reaction evidence="1">
        <text>(7,8-dihydropterin-6-yl)methyl diphosphate + 4-aminobenzoate = 7,8-dihydropteroate + diphosphate</text>
        <dbReference type="Rhea" id="RHEA:19949"/>
        <dbReference type="ChEBI" id="CHEBI:17836"/>
        <dbReference type="ChEBI" id="CHEBI:17839"/>
        <dbReference type="ChEBI" id="CHEBI:33019"/>
        <dbReference type="ChEBI" id="CHEBI:72950"/>
        <dbReference type="EC" id="2.5.1.15"/>
    </reaction>
</comment>
<keyword evidence="12" id="KW-1185">Reference proteome</keyword>
<evidence type="ECO:0000256" key="2">
    <source>
        <dbReference type="ARBA" id="ARBA00001946"/>
    </source>
</evidence>
<dbReference type="EC" id="2.5.1.15" evidence="4 9"/>
<dbReference type="EMBL" id="JBHULR010000004">
    <property type="protein sequence ID" value="MFD2548087.1"/>
    <property type="molecule type" value="Genomic_DNA"/>
</dbReference>
<sequence>MKQLYPVETQTINAGGRLLTFERPVIMGILNVTPDSFFDGGQHTTIDQALAKAEQLIVEGADMIDIGAYSSRPGASLISAQEEMERALPLIEALVKKYPTTILSIDTFRSEVAEAAVKAGVHIINDISGGTIDEHMFPTVARLQVPYILMHMRGLPETMQTLTAYDDIIIDVATFLGEKIAALRQLGVKDIILDPGFGFAKTIEQNYELLHRIHEIHYFGLPILGGISRKSMIYKKLGITPQEALPGTIALNTLLLTKGVQLLRVHDVKEARQIVDLLF</sequence>
<comment type="cofactor">
    <cofactor evidence="2 9">
        <name>Mg(2+)</name>
        <dbReference type="ChEBI" id="CHEBI:18420"/>
    </cofactor>
</comment>
<dbReference type="InterPro" id="IPR011005">
    <property type="entry name" value="Dihydropteroate_synth-like_sf"/>
</dbReference>
<evidence type="ECO:0000256" key="9">
    <source>
        <dbReference type="RuleBase" id="RU361205"/>
    </source>
</evidence>
<evidence type="ECO:0000256" key="8">
    <source>
        <dbReference type="ARBA" id="ARBA00022909"/>
    </source>
</evidence>
<dbReference type="PANTHER" id="PTHR20941">
    <property type="entry name" value="FOLATE SYNTHESIS PROTEINS"/>
    <property type="match status" value="1"/>
</dbReference>
<dbReference type="NCBIfam" id="TIGR01496">
    <property type="entry name" value="DHPS"/>
    <property type="match status" value="1"/>
</dbReference>
<dbReference type="PROSITE" id="PS00793">
    <property type="entry name" value="DHPS_2"/>
    <property type="match status" value="1"/>
</dbReference>
<evidence type="ECO:0000256" key="1">
    <source>
        <dbReference type="ARBA" id="ARBA00000012"/>
    </source>
</evidence>
<dbReference type="Gene3D" id="3.20.20.20">
    <property type="entry name" value="Dihydropteroate synthase-like"/>
    <property type="match status" value="1"/>
</dbReference>
<dbReference type="PANTHER" id="PTHR20941:SF1">
    <property type="entry name" value="FOLIC ACID SYNTHESIS PROTEIN FOL1"/>
    <property type="match status" value="1"/>
</dbReference>
<protein>
    <recommendedName>
        <fullName evidence="4 9">Dihydropteroate synthase</fullName>
        <shortName evidence="9">DHPS</shortName>
        <ecNumber evidence="4 9">2.5.1.15</ecNumber>
    </recommendedName>
    <alternativeName>
        <fullName evidence="9">Dihydropteroate pyrophosphorylase</fullName>
    </alternativeName>
</protein>
<evidence type="ECO:0000259" key="10">
    <source>
        <dbReference type="PROSITE" id="PS50972"/>
    </source>
</evidence>
<gene>
    <name evidence="11" type="primary">folP</name>
    <name evidence="11" type="ORF">ACFSR5_10570</name>
</gene>
<evidence type="ECO:0000256" key="3">
    <source>
        <dbReference type="ARBA" id="ARBA00004763"/>
    </source>
</evidence>
<keyword evidence="7 9" id="KW-0460">Magnesium</keyword>